<dbReference type="eggNOG" id="COG2314">
    <property type="taxonomic scope" value="Bacteria"/>
</dbReference>
<dbReference type="EMBL" id="BX294144">
    <property type="protein sequence ID" value="CAD74869.1"/>
    <property type="molecule type" value="Genomic_DNA"/>
</dbReference>
<feature type="transmembrane region" description="Helical" evidence="2">
    <location>
        <begin position="321"/>
        <end position="344"/>
    </location>
</feature>
<feature type="transmembrane region" description="Helical" evidence="2">
    <location>
        <begin position="212"/>
        <end position="236"/>
    </location>
</feature>
<dbReference type="KEGG" id="rba:RB6539"/>
<feature type="domain" description="DUF6677" evidence="3">
    <location>
        <begin position="190"/>
        <end position="349"/>
    </location>
</feature>
<evidence type="ECO:0000256" key="1">
    <source>
        <dbReference type="SAM" id="MobiDB-lite"/>
    </source>
</evidence>
<name>Q7UQ36_RHOBA</name>
<keyword evidence="5" id="KW-1185">Reference proteome</keyword>
<reference evidence="4 5" key="1">
    <citation type="journal article" date="2003" name="Proc. Natl. Acad. Sci. U.S.A.">
        <title>Complete genome sequence of the marine planctomycete Pirellula sp. strain 1.</title>
        <authorList>
            <person name="Gloeckner F.O."/>
            <person name="Kube M."/>
            <person name="Bauer M."/>
            <person name="Teeling H."/>
            <person name="Lombardot T."/>
            <person name="Ludwig W."/>
            <person name="Gade D."/>
            <person name="Beck A."/>
            <person name="Borzym K."/>
            <person name="Heitmann K."/>
            <person name="Rabus R."/>
            <person name="Schlesner H."/>
            <person name="Amann R."/>
            <person name="Reinhardt R."/>
        </authorList>
    </citation>
    <scope>NUCLEOTIDE SEQUENCE [LARGE SCALE GENOMIC DNA]</scope>
    <source>
        <strain evidence="5">DSM 10527 / NCIMB 13988 / SH1</strain>
    </source>
</reference>
<dbReference type="STRING" id="243090.RB6539"/>
<dbReference type="AlphaFoldDB" id="Q7UQ36"/>
<evidence type="ECO:0000313" key="4">
    <source>
        <dbReference type="EMBL" id="CAD74869.1"/>
    </source>
</evidence>
<sequence>MLHHANGFAARPHTIQRHLLTHSRQADFSSFQPSQMVTIFPSTRSASPITHDLTTINSRPQLRHIAFQSTFVTIGLHQRISVPPAGIDATGYRRRTEFRKMTRSTIAPPSGHPPAFRIFVCSTLMAQRSRKSRDAETNPGENSTDSDSKQDSAKDSKPKPESIKINPKVFNGDSQIEVDGIHVDLRNRYLAAFLAWLVPGAGHFYQGRHTKGTLFVISILSIWMLGFALGGFHVVYASWYPGDKRWHYFLQAGVGSAALPALVQGNRMRLATDSRGRTRSDYEPLWNGFMAPPHRPVVESEADEVAAWYARRGSGYEMGTWYTMIAGLLNFLVVYDAFGGPLAVPISGRKKRESDSSETATNEGDASPEFANGV</sequence>
<gene>
    <name evidence="4" type="ordered locus">RB6539</name>
</gene>
<dbReference type="Pfam" id="PF20382">
    <property type="entry name" value="DUF6677"/>
    <property type="match status" value="1"/>
</dbReference>
<evidence type="ECO:0000259" key="3">
    <source>
        <dbReference type="Pfam" id="PF20382"/>
    </source>
</evidence>
<keyword evidence="2" id="KW-1133">Transmembrane helix</keyword>
<dbReference type="InterPro" id="IPR046499">
    <property type="entry name" value="DUF6677"/>
</dbReference>
<feature type="region of interest" description="Disordered" evidence="1">
    <location>
        <begin position="346"/>
        <end position="374"/>
    </location>
</feature>
<keyword evidence="2" id="KW-0472">Membrane</keyword>
<dbReference type="PATRIC" id="fig|243090.15.peg.3170"/>
<feature type="compositionally biased region" description="Basic and acidic residues" evidence="1">
    <location>
        <begin position="146"/>
        <end position="162"/>
    </location>
</feature>
<protein>
    <recommendedName>
        <fullName evidence="3">DUF6677 domain-containing protein</fullName>
    </recommendedName>
</protein>
<feature type="region of interest" description="Disordered" evidence="1">
    <location>
        <begin position="129"/>
        <end position="167"/>
    </location>
</feature>
<organism evidence="4 5">
    <name type="scientific">Rhodopirellula baltica (strain DSM 10527 / NCIMB 13988 / SH1)</name>
    <dbReference type="NCBI Taxonomy" id="243090"/>
    <lineage>
        <taxon>Bacteria</taxon>
        <taxon>Pseudomonadati</taxon>
        <taxon>Planctomycetota</taxon>
        <taxon>Planctomycetia</taxon>
        <taxon>Pirellulales</taxon>
        <taxon>Pirellulaceae</taxon>
        <taxon>Rhodopirellula</taxon>
    </lineage>
</organism>
<evidence type="ECO:0000313" key="5">
    <source>
        <dbReference type="Proteomes" id="UP000001025"/>
    </source>
</evidence>
<proteinExistence type="predicted"/>
<dbReference type="EnsemblBacteria" id="CAD74869">
    <property type="protein sequence ID" value="CAD74869"/>
    <property type="gene ID" value="RB6539"/>
</dbReference>
<evidence type="ECO:0000256" key="2">
    <source>
        <dbReference type="SAM" id="Phobius"/>
    </source>
</evidence>
<dbReference type="Proteomes" id="UP000001025">
    <property type="component" value="Chromosome"/>
</dbReference>
<keyword evidence="2" id="KW-0812">Transmembrane</keyword>
<dbReference type="HOGENOM" id="CLU_739399_0_0_0"/>
<accession>Q7UQ36</accession>
<dbReference type="OrthoDB" id="281398at2"/>
<dbReference type="InParanoid" id="Q7UQ36"/>
<feature type="transmembrane region" description="Helical" evidence="2">
    <location>
        <begin position="248"/>
        <end position="265"/>
    </location>
</feature>